<dbReference type="NCBIfam" id="NF002204">
    <property type="entry name" value="PRK01077.1"/>
    <property type="match status" value="1"/>
</dbReference>
<dbReference type="AlphaFoldDB" id="A0A2J6X3K0"/>
<dbReference type="CDD" id="cd05388">
    <property type="entry name" value="CobB_N"/>
    <property type="match status" value="1"/>
</dbReference>
<gene>
    <name evidence="2" type="ORF">C0184_09615</name>
</gene>
<evidence type="ECO:0000313" key="2">
    <source>
        <dbReference type="EMBL" id="PMP79923.1"/>
    </source>
</evidence>
<proteinExistence type="predicted"/>
<accession>A0A2J6X3K0</accession>
<dbReference type="Pfam" id="PF01656">
    <property type="entry name" value="CbiA"/>
    <property type="match status" value="1"/>
</dbReference>
<dbReference type="GO" id="GO:0042242">
    <property type="term" value="F:cobyrinic acid a,c-diamide synthase activity"/>
    <property type="evidence" value="ECO:0007669"/>
    <property type="project" value="InterPro"/>
</dbReference>
<evidence type="ECO:0000313" key="3">
    <source>
        <dbReference type="Proteomes" id="UP000243376"/>
    </source>
</evidence>
<dbReference type="InterPro" id="IPR002586">
    <property type="entry name" value="CobQ/CobB/MinD/ParA_Nub-bd_dom"/>
</dbReference>
<dbReference type="InterPro" id="IPR027417">
    <property type="entry name" value="P-loop_NTPase"/>
</dbReference>
<protein>
    <submittedName>
        <fullName evidence="2">Cobyrinate a,c-diamide synthase</fullName>
    </submittedName>
</protein>
<feature type="domain" description="CobQ/CobB/MinD/ParA nucleotide binding" evidence="1">
    <location>
        <begin position="7"/>
        <end position="192"/>
    </location>
</feature>
<dbReference type="PANTHER" id="PTHR43873:SF1">
    <property type="entry name" value="COBYRINATE A,C-DIAMIDE SYNTHASE"/>
    <property type="match status" value="1"/>
</dbReference>
<sequence>MHLPRLLFAAPMSGSGKTTITAGLIAALRQRGLRIAPFKCGPDYIDPGYHALAAGRPCHNLDSWLIPPDQIAGVLARRSADADLALIEGVMGLFDGYAGNDDTGSSAHIARLTATPVIIVLDARAMARTAAAIIAGLRDFDRRVKIGGVILNRVGSLRHAVLVQQAIEQTVGVPVLGYLLRNETLTLPERHLGLVPVAEPGRWQEWLDEAAQRVATTIDLDRLLAV</sequence>
<comment type="caution">
    <text evidence="2">The sequence shown here is derived from an EMBL/GenBank/DDBJ whole genome shotgun (WGS) entry which is preliminary data.</text>
</comment>
<organism evidence="2 3">
    <name type="scientific">Chloroflexus aggregans</name>
    <dbReference type="NCBI Taxonomy" id="152260"/>
    <lineage>
        <taxon>Bacteria</taxon>
        <taxon>Bacillati</taxon>
        <taxon>Chloroflexota</taxon>
        <taxon>Chloroflexia</taxon>
        <taxon>Chloroflexales</taxon>
        <taxon>Chloroflexineae</taxon>
        <taxon>Chloroflexaceae</taxon>
        <taxon>Chloroflexus</taxon>
    </lineage>
</organism>
<dbReference type="PANTHER" id="PTHR43873">
    <property type="entry name" value="COBYRINATE A,C-DIAMIDE SYNTHASE"/>
    <property type="match status" value="1"/>
</dbReference>
<dbReference type="Gene3D" id="3.40.50.300">
    <property type="entry name" value="P-loop containing nucleotide triphosphate hydrolases"/>
    <property type="match status" value="2"/>
</dbReference>
<dbReference type="SUPFAM" id="SSF52540">
    <property type="entry name" value="P-loop containing nucleoside triphosphate hydrolases"/>
    <property type="match status" value="1"/>
</dbReference>
<dbReference type="Proteomes" id="UP000243376">
    <property type="component" value="Unassembled WGS sequence"/>
</dbReference>
<evidence type="ECO:0000259" key="1">
    <source>
        <dbReference type="Pfam" id="PF01656"/>
    </source>
</evidence>
<dbReference type="InterPro" id="IPR004484">
    <property type="entry name" value="CbiA/CobB_synth"/>
</dbReference>
<feature type="non-terminal residue" evidence="2">
    <location>
        <position position="226"/>
    </location>
</feature>
<dbReference type="EMBL" id="PNIQ01000638">
    <property type="protein sequence ID" value="PMP79923.1"/>
    <property type="molecule type" value="Genomic_DNA"/>
</dbReference>
<reference evidence="2 3" key="1">
    <citation type="submission" date="2018-01" db="EMBL/GenBank/DDBJ databases">
        <title>Metagenomic assembled genomes from two thermal pools in the Uzon Caldera, Kamchatka, Russia.</title>
        <authorList>
            <person name="Wilkins L."/>
            <person name="Ettinger C."/>
        </authorList>
    </citation>
    <scope>NUCLEOTIDE SEQUENCE [LARGE SCALE GENOMIC DNA]</scope>
    <source>
        <strain evidence="2">ZAV-02</strain>
    </source>
</reference>
<name>A0A2J6X3K0_9CHLR</name>